<evidence type="ECO:0000313" key="10">
    <source>
        <dbReference type="Proteomes" id="UP000229681"/>
    </source>
</evidence>
<dbReference type="AlphaFoldDB" id="A0A2M8PAC0"/>
<sequence>MIERRRAAQQPRDDLLDLLLRATEGDAPAMTDEQVRDEIITLFVAGHESSSMTLTWALLMLAQHPDVQAQLRAEAQRVFSDRGPRPEDYPQLRYAQMVVRETTRLFPTAWILFLRLASADLDLHGLPVRQGTHVMISPFILHRDPRFYPQPERFLPERFAEGAEAARPRATYLAFGNGPRICIGQHFAMQEATFALASLAQRFHILPDPDYQLALVPDTVLRPHNPVLLRFVPV</sequence>
<dbReference type="GO" id="GO:0020037">
    <property type="term" value="F:heme binding"/>
    <property type="evidence" value="ECO:0007669"/>
    <property type="project" value="InterPro"/>
</dbReference>
<dbReference type="InterPro" id="IPR002401">
    <property type="entry name" value="Cyt_P450_E_grp-I"/>
</dbReference>
<comment type="caution">
    <text evidence="9">The sequence shown here is derived from an EMBL/GenBank/DDBJ whole genome shotgun (WGS) entry which is preliminary data.</text>
</comment>
<keyword evidence="6 8" id="KW-0503">Monooxygenase</keyword>
<evidence type="ECO:0000256" key="1">
    <source>
        <dbReference type="ARBA" id="ARBA00010617"/>
    </source>
</evidence>
<dbReference type="EMBL" id="PGTM01000364">
    <property type="protein sequence ID" value="PJF34498.1"/>
    <property type="molecule type" value="Genomic_DNA"/>
</dbReference>
<dbReference type="Proteomes" id="UP000229681">
    <property type="component" value="Unassembled WGS sequence"/>
</dbReference>
<dbReference type="PRINTS" id="PR00463">
    <property type="entry name" value="EP450I"/>
</dbReference>
<keyword evidence="2 7" id="KW-0349">Heme</keyword>
<evidence type="ECO:0000256" key="7">
    <source>
        <dbReference type="PIRSR" id="PIRSR602401-1"/>
    </source>
</evidence>
<evidence type="ECO:0000256" key="5">
    <source>
        <dbReference type="ARBA" id="ARBA00023004"/>
    </source>
</evidence>
<comment type="similarity">
    <text evidence="1 8">Belongs to the cytochrome P450 family.</text>
</comment>
<dbReference type="GO" id="GO:0005506">
    <property type="term" value="F:iron ion binding"/>
    <property type="evidence" value="ECO:0007669"/>
    <property type="project" value="InterPro"/>
</dbReference>
<gene>
    <name evidence="9" type="ORF">CUN49_15375</name>
</gene>
<evidence type="ECO:0008006" key="11">
    <source>
        <dbReference type="Google" id="ProtNLM"/>
    </source>
</evidence>
<keyword evidence="5 7" id="KW-0408">Iron</keyword>
<dbReference type="PANTHER" id="PTHR24291">
    <property type="entry name" value="CYTOCHROME P450 FAMILY 4"/>
    <property type="match status" value="1"/>
</dbReference>
<proteinExistence type="inferred from homology"/>
<evidence type="ECO:0000313" key="9">
    <source>
        <dbReference type="EMBL" id="PJF34498.1"/>
    </source>
</evidence>
<evidence type="ECO:0000256" key="6">
    <source>
        <dbReference type="ARBA" id="ARBA00023033"/>
    </source>
</evidence>
<evidence type="ECO:0000256" key="2">
    <source>
        <dbReference type="ARBA" id="ARBA00022617"/>
    </source>
</evidence>
<dbReference type="InterPro" id="IPR017972">
    <property type="entry name" value="Cyt_P450_CS"/>
</dbReference>
<dbReference type="PROSITE" id="PS00086">
    <property type="entry name" value="CYTOCHROME_P450"/>
    <property type="match status" value="1"/>
</dbReference>
<dbReference type="GO" id="GO:0016705">
    <property type="term" value="F:oxidoreductase activity, acting on paired donors, with incorporation or reduction of molecular oxygen"/>
    <property type="evidence" value="ECO:0007669"/>
    <property type="project" value="InterPro"/>
</dbReference>
<dbReference type="PANTHER" id="PTHR24291:SF50">
    <property type="entry name" value="BIFUNCTIONAL ALBAFLAVENONE MONOOXYGENASE_TERPENE SYNTHASE"/>
    <property type="match status" value="1"/>
</dbReference>
<dbReference type="InterPro" id="IPR050196">
    <property type="entry name" value="Cytochrome_P450_Monoox"/>
</dbReference>
<protein>
    <recommendedName>
        <fullName evidence="11">Cytochrome P450</fullName>
    </recommendedName>
</protein>
<evidence type="ECO:0000256" key="4">
    <source>
        <dbReference type="ARBA" id="ARBA00023002"/>
    </source>
</evidence>
<dbReference type="Pfam" id="PF00067">
    <property type="entry name" value="p450"/>
    <property type="match status" value="1"/>
</dbReference>
<name>A0A2M8PAC0_9CHLR</name>
<dbReference type="InterPro" id="IPR001128">
    <property type="entry name" value="Cyt_P450"/>
</dbReference>
<keyword evidence="4 8" id="KW-0560">Oxidoreductase</keyword>
<comment type="cofactor">
    <cofactor evidence="7">
        <name>heme</name>
        <dbReference type="ChEBI" id="CHEBI:30413"/>
    </cofactor>
</comment>
<dbReference type="Gene3D" id="1.10.630.10">
    <property type="entry name" value="Cytochrome P450"/>
    <property type="match status" value="1"/>
</dbReference>
<accession>A0A2M8PAC0</accession>
<evidence type="ECO:0000256" key="3">
    <source>
        <dbReference type="ARBA" id="ARBA00022723"/>
    </source>
</evidence>
<reference evidence="9 10" key="1">
    <citation type="submission" date="2017-11" db="EMBL/GenBank/DDBJ databases">
        <title>Evolution of Phototrophy in the Chloroflexi Phylum Driven by Horizontal Gene Transfer.</title>
        <authorList>
            <person name="Ward L.M."/>
            <person name="Hemp J."/>
            <person name="Shih P.M."/>
            <person name="Mcglynn S.E."/>
            <person name="Fischer W."/>
        </authorList>
    </citation>
    <scope>NUCLEOTIDE SEQUENCE [LARGE SCALE GENOMIC DNA]</scope>
    <source>
        <strain evidence="9">JP3_13</strain>
    </source>
</reference>
<dbReference type="PRINTS" id="PR00385">
    <property type="entry name" value="P450"/>
</dbReference>
<feature type="binding site" description="axial binding residue" evidence="7">
    <location>
        <position position="182"/>
    </location>
    <ligand>
        <name>heme</name>
        <dbReference type="ChEBI" id="CHEBI:30413"/>
    </ligand>
    <ligandPart>
        <name>Fe</name>
        <dbReference type="ChEBI" id="CHEBI:18248"/>
    </ligandPart>
</feature>
<dbReference type="SUPFAM" id="SSF48264">
    <property type="entry name" value="Cytochrome P450"/>
    <property type="match status" value="1"/>
</dbReference>
<dbReference type="InterPro" id="IPR036396">
    <property type="entry name" value="Cyt_P450_sf"/>
</dbReference>
<dbReference type="GO" id="GO:0004497">
    <property type="term" value="F:monooxygenase activity"/>
    <property type="evidence" value="ECO:0007669"/>
    <property type="project" value="UniProtKB-KW"/>
</dbReference>
<organism evidence="9 10">
    <name type="scientific">Candidatus Thermofonsia Clade 1 bacterium</name>
    <dbReference type="NCBI Taxonomy" id="2364210"/>
    <lineage>
        <taxon>Bacteria</taxon>
        <taxon>Bacillati</taxon>
        <taxon>Chloroflexota</taxon>
        <taxon>Candidatus Thermofontia</taxon>
        <taxon>Candidatus Thermofonsia Clade 1</taxon>
    </lineage>
</organism>
<keyword evidence="3 7" id="KW-0479">Metal-binding</keyword>
<evidence type="ECO:0000256" key="8">
    <source>
        <dbReference type="RuleBase" id="RU000461"/>
    </source>
</evidence>